<dbReference type="Pfam" id="PF09861">
    <property type="entry name" value="Lar_N"/>
    <property type="match status" value="1"/>
</dbReference>
<dbReference type="PANTHER" id="PTHR33171:SF17">
    <property type="entry name" value="LARA-LIKE N-TERMINAL DOMAIN-CONTAINING PROTEIN"/>
    <property type="match status" value="1"/>
</dbReference>
<dbReference type="HOGENOM" id="CLU_050189_0_0_2"/>
<feature type="region of interest" description="Disordered" evidence="1">
    <location>
        <begin position="1"/>
        <end position="20"/>
    </location>
</feature>
<dbReference type="Gene3D" id="3.40.50.11440">
    <property type="match status" value="1"/>
</dbReference>
<gene>
    <name evidence="4" type="ordered locus">MA_1313</name>
</gene>
<dbReference type="InterPro" id="IPR018657">
    <property type="entry name" value="LarA-like_N"/>
</dbReference>
<dbReference type="InterPro" id="IPR048520">
    <property type="entry name" value="LarA_C"/>
</dbReference>
<reference evidence="4 5" key="1">
    <citation type="journal article" date="2002" name="Genome Res.">
        <title>The genome of Methanosarcina acetivorans reveals extensive metabolic and physiological diversity.</title>
        <authorList>
            <person name="Galagan J.E."/>
            <person name="Nusbaum C."/>
            <person name="Roy A."/>
            <person name="Endrizzi M.G."/>
            <person name="Macdonald P."/>
            <person name="FitzHugh W."/>
            <person name="Calvo S."/>
            <person name="Engels R."/>
            <person name="Smirnov S."/>
            <person name="Atnoor D."/>
            <person name="Brown A."/>
            <person name="Allen N."/>
            <person name="Naylor J."/>
            <person name="Stange-Thomann N."/>
            <person name="DeArellano K."/>
            <person name="Johnson R."/>
            <person name="Linton L."/>
            <person name="McEwan P."/>
            <person name="McKernan K."/>
            <person name="Talamas J."/>
            <person name="Tirrell A."/>
            <person name="Ye W."/>
            <person name="Zimmer A."/>
            <person name="Barber R.D."/>
            <person name="Cann I."/>
            <person name="Graham D.E."/>
            <person name="Grahame D.A."/>
            <person name="Guss A."/>
            <person name="Hedderich R."/>
            <person name="Ingram-Smith C."/>
            <person name="Kuettner C.H."/>
            <person name="Krzycki J.A."/>
            <person name="Leigh J.A."/>
            <person name="Li W."/>
            <person name="Liu J."/>
            <person name="Mukhopadhyay B."/>
            <person name="Reeve J.N."/>
            <person name="Smith K."/>
            <person name="Springer T.A."/>
            <person name="Umayam L.A."/>
            <person name="White O."/>
            <person name="White R.H."/>
            <person name="de Macario E.C."/>
            <person name="Ferry J.G."/>
            <person name="Jarrell K.F."/>
            <person name="Jing H."/>
            <person name="Macario A.J.L."/>
            <person name="Paulsen I."/>
            <person name="Pritchett M."/>
            <person name="Sowers K.R."/>
            <person name="Swanson R.V."/>
            <person name="Zinder S.H."/>
            <person name="Lander E."/>
            <person name="Metcalf W.W."/>
            <person name="Birren B."/>
        </authorList>
    </citation>
    <scope>NUCLEOTIDE SEQUENCE [LARGE SCALE GENOMIC DNA]</scope>
    <source>
        <strain evidence="5">ATCC 35395 / DSM 2834 / JCM 12185 / C2A</strain>
    </source>
</reference>
<dbReference type="EMBL" id="AE010299">
    <property type="protein sequence ID" value="AAM04730.1"/>
    <property type="molecule type" value="Genomic_DNA"/>
</dbReference>
<dbReference type="Gene3D" id="3.90.226.30">
    <property type="match status" value="1"/>
</dbReference>
<dbReference type="Pfam" id="PF21113">
    <property type="entry name" value="LarA_C"/>
    <property type="match status" value="1"/>
</dbReference>
<evidence type="ECO:0000259" key="3">
    <source>
        <dbReference type="Pfam" id="PF21113"/>
    </source>
</evidence>
<evidence type="ECO:0000259" key="2">
    <source>
        <dbReference type="Pfam" id="PF09861"/>
    </source>
</evidence>
<dbReference type="EnsemblBacteria" id="AAM04730">
    <property type="protein sequence ID" value="AAM04730"/>
    <property type="gene ID" value="MA_1313"/>
</dbReference>
<protein>
    <submittedName>
        <fullName evidence="4">Uncharacterized protein</fullName>
    </submittedName>
</protein>
<sequence>MDPACPEISEMVSKPVNGNENSKREFRTSIYPLFTYTVLYHQYELTGMNMTTNIKKIPLAFGSGVFELNIPEKNISSLILPSEPEKKEDGALLIRKALENPINSKRLSEIVNPESRIAIIVSDVTRPTPTAKILPPLLDELYLGGARDKNIMIIFALGLHRQQTEEESKKLVGEDIYKKIRCIQHDTSRCRRIGVTSRGTPVDIFEEVLDSDFVIGTGGIEFHYYAGYSGGAKSILPGVSSEEAVLTNHKMMIEENAVSGRVDSPVRQDMEEAAKIFGLKFILNVVLDSKKGIVAAVAGDFTEAHRKGVEVVDAMYKVPVEPADAVVVSCGGYPKDINLYQANKALDNATQAVKDGGSIILVAECSEGIGNQVYECWNRECKSPDDAIERFKHCFEFGGHKSAIVAIAAKKFKLYLVSELPEDKARTAFFTPMASVQEALSAVLSENPDSKIHLMPHGGQTLPVRKEN</sequence>
<dbReference type="AlphaFoldDB" id="Q8TR70"/>
<feature type="domain" description="Lactate racemase C-terminal" evidence="3">
    <location>
        <begin position="321"/>
        <end position="458"/>
    </location>
</feature>
<dbReference type="InterPro" id="IPR047926">
    <property type="entry name" value="Ni_dep_LarA"/>
</dbReference>
<dbReference type="NCBIfam" id="NF033504">
    <property type="entry name" value="Ni_dep_LarA"/>
    <property type="match status" value="1"/>
</dbReference>
<dbReference type="GO" id="GO:0050043">
    <property type="term" value="F:lactate racemase activity"/>
    <property type="evidence" value="ECO:0007669"/>
    <property type="project" value="InterPro"/>
</dbReference>
<name>Q8TR70_METAC</name>
<dbReference type="PANTHER" id="PTHR33171">
    <property type="entry name" value="LAR_N DOMAIN-CONTAINING PROTEIN"/>
    <property type="match status" value="1"/>
</dbReference>
<evidence type="ECO:0000313" key="5">
    <source>
        <dbReference type="Proteomes" id="UP000002487"/>
    </source>
</evidence>
<dbReference type="PhylomeDB" id="Q8TR70"/>
<dbReference type="InterPro" id="IPR043166">
    <property type="entry name" value="LarA-like_C"/>
</dbReference>
<evidence type="ECO:0000313" key="4">
    <source>
        <dbReference type="EMBL" id="AAM04730.1"/>
    </source>
</evidence>
<accession>Q8TR70</accession>
<organism evidence="4 5">
    <name type="scientific">Methanosarcina acetivorans (strain ATCC 35395 / DSM 2834 / JCM 12185 / C2A)</name>
    <dbReference type="NCBI Taxonomy" id="188937"/>
    <lineage>
        <taxon>Archaea</taxon>
        <taxon>Methanobacteriati</taxon>
        <taxon>Methanobacteriota</taxon>
        <taxon>Stenosarchaea group</taxon>
        <taxon>Methanomicrobia</taxon>
        <taxon>Methanosarcinales</taxon>
        <taxon>Methanosarcinaceae</taxon>
        <taxon>Methanosarcina</taxon>
    </lineage>
</organism>
<dbReference type="SMR" id="Q8TR70"/>
<feature type="domain" description="LarA-like N-terminal" evidence="2">
    <location>
        <begin position="61"/>
        <end position="258"/>
    </location>
</feature>
<dbReference type="InParanoid" id="Q8TR70"/>
<dbReference type="Proteomes" id="UP000002487">
    <property type="component" value="Chromosome"/>
</dbReference>
<dbReference type="InterPro" id="IPR048068">
    <property type="entry name" value="LarA-like"/>
</dbReference>
<proteinExistence type="predicted"/>
<dbReference type="KEGG" id="mac:MA_1313"/>
<keyword evidence="5" id="KW-1185">Reference proteome</keyword>
<dbReference type="STRING" id="188937.MA_1313"/>
<evidence type="ECO:0000256" key="1">
    <source>
        <dbReference type="SAM" id="MobiDB-lite"/>
    </source>
</evidence>